<gene>
    <name evidence="1" type="ORF">Q361_1194</name>
</gene>
<comment type="caution">
    <text evidence="1">The sequence shown here is derived from an EMBL/GenBank/DDBJ whole genome shotgun (WGS) entry which is preliminary data.</text>
</comment>
<keyword evidence="2" id="KW-1185">Reference proteome</keyword>
<reference evidence="1 2" key="1">
    <citation type="submission" date="2018-01" db="EMBL/GenBank/DDBJ databases">
        <title>Genomic Encyclopedia of Type Strains, Phase I: the one thousand microbial genomes (KMG-I) project.</title>
        <authorList>
            <person name="Goeker M."/>
        </authorList>
    </citation>
    <scope>NUCLEOTIDE SEQUENCE [LARGE SCALE GENOMIC DNA]</scope>
    <source>
        <strain evidence="1 2">DSM 17960</strain>
    </source>
</reference>
<dbReference type="RefSeq" id="WP_245874632.1">
    <property type="nucleotide sequence ID" value="NZ_PQNY01000019.1"/>
</dbReference>
<dbReference type="Pfam" id="PF10043">
    <property type="entry name" value="DUF2279"/>
    <property type="match status" value="1"/>
</dbReference>
<name>A0A2S4N596_9FLAO</name>
<evidence type="ECO:0000313" key="2">
    <source>
        <dbReference type="Proteomes" id="UP000237056"/>
    </source>
</evidence>
<sequence length="294" mass="33727">MLQKTIIFLFSIVSWAQNDTLSFLKPADTLHLPRKNAVILSQTTVATSALVGLNRLWYKDYPQSNFHFVNDYQEWLQMDKLGHFYSCYHLAKINSDALGWAGVSRKNRLLYGASSGLLFMTIVEVFDGYSAQWGFSSTDMVANTLGTGLYVSQELMWKEQRITPKFSFHTTSLASARPTALGSSFAQQLLKDYNGQTYWLSFNVYAFTKNKTFPKWFNLAIGYGGENMFYAHKTEIGDTRYRQLYVSFDVDLTKIRTKSHTLKTIFSVLNTIKFPTPTVEFSSLNGCKMHFIYF</sequence>
<dbReference type="EMBL" id="PQNY01000019">
    <property type="protein sequence ID" value="POS00846.1"/>
    <property type="molecule type" value="Genomic_DNA"/>
</dbReference>
<dbReference type="InterPro" id="IPR018736">
    <property type="entry name" value="DUF2279_periplasmic_lipo"/>
</dbReference>
<keyword evidence="1" id="KW-0449">Lipoprotein</keyword>
<dbReference type="Proteomes" id="UP000237056">
    <property type="component" value="Unassembled WGS sequence"/>
</dbReference>
<organism evidence="1 2">
    <name type="scientific">Flavobacterium croceum DSM 17960</name>
    <dbReference type="NCBI Taxonomy" id="1121886"/>
    <lineage>
        <taxon>Bacteria</taxon>
        <taxon>Pseudomonadati</taxon>
        <taxon>Bacteroidota</taxon>
        <taxon>Flavobacteriia</taxon>
        <taxon>Flavobacteriales</taxon>
        <taxon>Flavobacteriaceae</taxon>
        <taxon>Flavobacterium</taxon>
    </lineage>
</organism>
<proteinExistence type="predicted"/>
<protein>
    <submittedName>
        <fullName evidence="1">Putative lipoprotein DUF2279</fullName>
    </submittedName>
</protein>
<evidence type="ECO:0000313" key="1">
    <source>
        <dbReference type="EMBL" id="POS00846.1"/>
    </source>
</evidence>
<accession>A0A2S4N596</accession>
<dbReference type="AlphaFoldDB" id="A0A2S4N596"/>